<dbReference type="EMBL" id="JAMWBK010000004">
    <property type="protein sequence ID" value="KAJ8905843.1"/>
    <property type="molecule type" value="Genomic_DNA"/>
</dbReference>
<evidence type="ECO:0000259" key="3">
    <source>
        <dbReference type="PROSITE" id="PS50119"/>
    </source>
</evidence>
<evidence type="ECO:0000313" key="4">
    <source>
        <dbReference type="EMBL" id="KAJ8905843.1"/>
    </source>
</evidence>
<feature type="region of interest" description="Disordered" evidence="2">
    <location>
        <begin position="140"/>
        <end position="222"/>
    </location>
</feature>
<feature type="domain" description="B box-type" evidence="3">
    <location>
        <begin position="20"/>
        <end position="55"/>
    </location>
</feature>
<keyword evidence="1" id="KW-0862">Zinc</keyword>
<keyword evidence="1" id="KW-0863">Zinc-finger</keyword>
<dbReference type="Proteomes" id="UP001157974">
    <property type="component" value="Unassembled WGS sequence"/>
</dbReference>
<reference evidence="4 5" key="1">
    <citation type="journal article" date="2023" name="Nat. Commun.">
        <title>Origin of minicircular mitochondrial genomes in red algae.</title>
        <authorList>
            <person name="Lee Y."/>
            <person name="Cho C.H."/>
            <person name="Lee Y.M."/>
            <person name="Park S.I."/>
            <person name="Yang J.H."/>
            <person name="West J.A."/>
            <person name="Bhattacharya D."/>
            <person name="Yoon H.S."/>
        </authorList>
    </citation>
    <scope>NUCLEOTIDE SEQUENCE [LARGE SCALE GENOMIC DNA]</scope>
    <source>
        <strain evidence="4 5">CCMP1338</strain>
        <tissue evidence="4">Whole cell</tissue>
    </source>
</reference>
<feature type="compositionally biased region" description="Polar residues" evidence="2">
    <location>
        <begin position="182"/>
        <end position="195"/>
    </location>
</feature>
<sequence>MEGLELKLDLVEHHGSKLKTSKALCDGCEKAQAVFWCLATSKCICRLCSLSQLHKGCRDSGETLHRELKEGCVSTIHCARCTSMPAEYHCEEFASFVCGGCRHYFSEKCVKISSAMVEYFGFERMDFTSSVMLQSTRKELDGANGSEPRTKLASSGSVDTSNRTDLSQKELNGTDGSEVAPQASSPRSNDSQNGLELSRKELNGVSGPQNRTRPSGPKGRSD</sequence>
<evidence type="ECO:0000256" key="1">
    <source>
        <dbReference type="PROSITE-ProRule" id="PRU00024"/>
    </source>
</evidence>
<proteinExistence type="predicted"/>
<evidence type="ECO:0000256" key="2">
    <source>
        <dbReference type="SAM" id="MobiDB-lite"/>
    </source>
</evidence>
<dbReference type="InterPro" id="IPR000315">
    <property type="entry name" value="Znf_B-box"/>
</dbReference>
<keyword evidence="1" id="KW-0479">Metal-binding</keyword>
<gene>
    <name evidence="4" type="ORF">NDN08_002348</name>
</gene>
<evidence type="ECO:0000313" key="5">
    <source>
        <dbReference type="Proteomes" id="UP001157974"/>
    </source>
</evidence>
<name>A0AAV8UXK3_9RHOD</name>
<dbReference type="AlphaFoldDB" id="A0AAV8UXK3"/>
<dbReference type="GO" id="GO:0008270">
    <property type="term" value="F:zinc ion binding"/>
    <property type="evidence" value="ECO:0007669"/>
    <property type="project" value="UniProtKB-KW"/>
</dbReference>
<feature type="compositionally biased region" description="Polar residues" evidence="2">
    <location>
        <begin position="152"/>
        <end position="175"/>
    </location>
</feature>
<comment type="caution">
    <text evidence="4">The sequence shown here is derived from an EMBL/GenBank/DDBJ whole genome shotgun (WGS) entry which is preliminary data.</text>
</comment>
<protein>
    <recommendedName>
        <fullName evidence="3">B box-type domain-containing protein</fullName>
    </recommendedName>
</protein>
<keyword evidence="5" id="KW-1185">Reference proteome</keyword>
<organism evidence="4 5">
    <name type="scientific">Rhodosorus marinus</name>
    <dbReference type="NCBI Taxonomy" id="101924"/>
    <lineage>
        <taxon>Eukaryota</taxon>
        <taxon>Rhodophyta</taxon>
        <taxon>Stylonematophyceae</taxon>
        <taxon>Stylonematales</taxon>
        <taxon>Stylonemataceae</taxon>
        <taxon>Rhodosorus</taxon>
    </lineage>
</organism>
<accession>A0AAV8UXK3</accession>
<dbReference type="PROSITE" id="PS50119">
    <property type="entry name" value="ZF_BBOX"/>
    <property type="match status" value="1"/>
</dbReference>